<dbReference type="HAMAP" id="MF_01810">
    <property type="entry name" value="YidC_type1"/>
    <property type="match status" value="1"/>
</dbReference>
<keyword evidence="8 13" id="KW-1133">Transmembrane helix</keyword>
<dbReference type="InterPro" id="IPR001708">
    <property type="entry name" value="YidC/ALB3/OXA1/COX18"/>
</dbReference>
<dbReference type="PRINTS" id="PR01900">
    <property type="entry name" value="YIDCPROTEIN"/>
</dbReference>
<evidence type="ECO:0000256" key="12">
    <source>
        <dbReference type="ARBA" id="ARBA00033342"/>
    </source>
</evidence>
<dbReference type="RefSeq" id="WP_015337951.1">
    <property type="nucleotide sequence ID" value="NC_020055.1"/>
</dbReference>
<evidence type="ECO:0000256" key="10">
    <source>
        <dbReference type="ARBA" id="ARBA00023186"/>
    </source>
</evidence>
<comment type="similarity">
    <text evidence="2 13">Belongs to the OXA1/ALB3/YidC family. Type 1 subfamily.</text>
</comment>
<dbReference type="NCBIfam" id="TIGR03592">
    <property type="entry name" value="yidC_oxa1_cterm"/>
    <property type="match status" value="1"/>
</dbReference>
<gene>
    <name evidence="13 16" type="primary">yidC</name>
    <name evidence="16" type="ORF">DESAM_23087</name>
</gene>
<dbReference type="GO" id="GO:0032977">
    <property type="term" value="F:membrane insertase activity"/>
    <property type="evidence" value="ECO:0007669"/>
    <property type="project" value="InterPro"/>
</dbReference>
<dbReference type="InterPro" id="IPR028053">
    <property type="entry name" value="Membr_insert_YidC_N"/>
</dbReference>
<dbReference type="PATRIC" id="fig|1121451.3.peg.3291"/>
<comment type="subcellular location">
    <subcellularLocation>
        <location evidence="1">Cell inner membrane</location>
        <topology evidence="1">Multi-pass membrane protein</topology>
    </subcellularLocation>
    <subcellularLocation>
        <location evidence="13">Cell membrane</location>
        <topology evidence="13">Multi-pass membrane protein</topology>
    </subcellularLocation>
</comment>
<keyword evidence="4 13" id="KW-0813">Transport</keyword>
<dbReference type="GO" id="GO:0051205">
    <property type="term" value="P:protein insertion into membrane"/>
    <property type="evidence" value="ECO:0007669"/>
    <property type="project" value="TreeGrafter"/>
</dbReference>
<evidence type="ECO:0000256" key="9">
    <source>
        <dbReference type="ARBA" id="ARBA00023136"/>
    </source>
</evidence>
<dbReference type="AlphaFoldDB" id="L0RF24"/>
<dbReference type="HOGENOM" id="CLU_016535_3_0_7"/>
<dbReference type="PANTHER" id="PTHR12428">
    <property type="entry name" value="OXA1"/>
    <property type="match status" value="1"/>
</dbReference>
<dbReference type="EMBL" id="FO203522">
    <property type="protein sequence ID" value="CCO25354.1"/>
    <property type="molecule type" value="Genomic_DNA"/>
</dbReference>
<comment type="caution">
    <text evidence="13">Lacks conserved residue(s) required for the propagation of feature annotation.</text>
</comment>
<dbReference type="KEGG" id="dhy:DESAM_23087"/>
<keyword evidence="7 13" id="KW-0653">Protein transport</keyword>
<name>L0RF24_9BACT</name>
<keyword evidence="5 13" id="KW-1003">Cell membrane</keyword>
<dbReference type="PANTHER" id="PTHR12428:SF65">
    <property type="entry name" value="CYTOCHROME C OXIDASE ASSEMBLY PROTEIN COX18, MITOCHONDRIAL"/>
    <property type="match status" value="1"/>
</dbReference>
<proteinExistence type="inferred from homology"/>
<evidence type="ECO:0000313" key="16">
    <source>
        <dbReference type="EMBL" id="CCO25354.1"/>
    </source>
</evidence>
<evidence type="ECO:0000256" key="7">
    <source>
        <dbReference type="ARBA" id="ARBA00022927"/>
    </source>
</evidence>
<keyword evidence="9 13" id="KW-0472">Membrane</keyword>
<dbReference type="InterPro" id="IPR038221">
    <property type="entry name" value="YidC_periplasmic_sf"/>
</dbReference>
<evidence type="ECO:0000256" key="3">
    <source>
        <dbReference type="ARBA" id="ARBA00015325"/>
    </source>
</evidence>
<feature type="domain" description="Membrane insertase YidC/Oxa/ALB C-terminal" evidence="14">
    <location>
        <begin position="348"/>
        <end position="533"/>
    </location>
</feature>
<evidence type="ECO:0000256" key="1">
    <source>
        <dbReference type="ARBA" id="ARBA00004429"/>
    </source>
</evidence>
<dbReference type="Gene3D" id="2.70.98.90">
    <property type="match status" value="1"/>
</dbReference>
<evidence type="ECO:0000256" key="11">
    <source>
        <dbReference type="ARBA" id="ARBA00033245"/>
    </source>
</evidence>
<feature type="transmembrane region" description="Helical" evidence="13">
    <location>
        <begin position="348"/>
        <end position="367"/>
    </location>
</feature>
<comment type="function">
    <text evidence="13">Required for the insertion and/or proper folding and/or complex formation of integral membrane proteins into the membrane. Involved in integration of membrane proteins that insert both dependently and independently of the Sec translocase complex, as well as at least some lipoproteins. Aids folding of multispanning membrane proteins.</text>
</comment>
<reference evidence="16 17" key="1">
    <citation type="submission" date="2012-10" db="EMBL/GenBank/DDBJ databases">
        <authorList>
            <person name="Genoscope - CEA"/>
        </authorList>
    </citation>
    <scope>NUCLEOTIDE SEQUENCE [LARGE SCALE GENOMIC DNA]</scope>
    <source>
        <strain evidence="17">AM13 / DSM 14728</strain>
    </source>
</reference>
<evidence type="ECO:0000313" key="17">
    <source>
        <dbReference type="Proteomes" id="UP000010808"/>
    </source>
</evidence>
<organism evidence="16 17">
    <name type="scientific">Maridesulfovibrio hydrothermalis AM13 = DSM 14728</name>
    <dbReference type="NCBI Taxonomy" id="1121451"/>
    <lineage>
        <taxon>Bacteria</taxon>
        <taxon>Pseudomonadati</taxon>
        <taxon>Thermodesulfobacteriota</taxon>
        <taxon>Desulfovibrionia</taxon>
        <taxon>Desulfovibrionales</taxon>
        <taxon>Desulfovibrionaceae</taxon>
        <taxon>Maridesulfovibrio</taxon>
    </lineage>
</organism>
<evidence type="ECO:0000256" key="2">
    <source>
        <dbReference type="ARBA" id="ARBA00010527"/>
    </source>
</evidence>
<accession>L0RF24</accession>
<evidence type="ECO:0000256" key="13">
    <source>
        <dbReference type="HAMAP-Rule" id="MF_01810"/>
    </source>
</evidence>
<dbReference type="GO" id="GO:0015031">
    <property type="term" value="P:protein transport"/>
    <property type="evidence" value="ECO:0007669"/>
    <property type="project" value="UniProtKB-KW"/>
</dbReference>
<dbReference type="Pfam" id="PF02096">
    <property type="entry name" value="60KD_IMP"/>
    <property type="match status" value="1"/>
</dbReference>
<sequence>MENKRVILAVALSFVVLLGWQYLFPQPQQPAPVQQEQTVNQDQAVQTQTAGPVSDQLPDPATTAAIVSAKGTKLTVETPLYSAVINSQGGLLENFMLKKFKATIDADSPDVDMVGTNALNKAPMGLIINGIATWANGVWGYEGKNLNLEGDKLGTLIFRGDVEGFRIERRLTFHADNYLIDEDVRIINMSNPSGMGRLAFTTATKSLTSEKDTYNPTRIAWFGPEGLSEEKDRDDLRETGVTASGDIDWAAIDSNYFILALVPGSNDVTMKGKVQDDIFRIAAEQNVSFDKNIERRLSCSYYFGPMDAALMAKVPGNLEKAIDFGWFDIIAKPLVVALEWFNQYVNNYGISIILLTIAIKILFWPLSHKSYKSMEQMKRLQPMMAKLREKHGNDKEALNKEMMQLYKTYKVNPAGGCLPMVLQIPVFFGLYKALMGTVALRHADFIHYLPFSDIVWLADLSAKDPLYITPIIMGATMFLQQKMTPSAGDPTQQKIMMLLPLVFTFMFLNFPSGLVVYWMVNNILSIAQQWLMIRKVKN</sequence>
<dbReference type="Pfam" id="PF14849">
    <property type="entry name" value="YidC_periplas"/>
    <property type="match status" value="1"/>
</dbReference>
<evidence type="ECO:0000256" key="6">
    <source>
        <dbReference type="ARBA" id="ARBA00022692"/>
    </source>
</evidence>
<dbReference type="Proteomes" id="UP000010808">
    <property type="component" value="Chromosome"/>
</dbReference>
<dbReference type="eggNOG" id="COG0706">
    <property type="taxonomic scope" value="Bacteria"/>
</dbReference>
<dbReference type="NCBIfam" id="TIGR03593">
    <property type="entry name" value="yidC_nterm"/>
    <property type="match status" value="1"/>
</dbReference>
<evidence type="ECO:0000259" key="15">
    <source>
        <dbReference type="Pfam" id="PF14849"/>
    </source>
</evidence>
<dbReference type="PRINTS" id="PR00701">
    <property type="entry name" value="60KDINNERMP"/>
</dbReference>
<dbReference type="OrthoDB" id="9780552at2"/>
<feature type="domain" description="Membrane insertase YidC N-terminal" evidence="15">
    <location>
        <begin position="74"/>
        <end position="335"/>
    </location>
</feature>
<keyword evidence="10 13" id="KW-0143">Chaperone</keyword>
<evidence type="ECO:0000256" key="8">
    <source>
        <dbReference type="ARBA" id="ARBA00022989"/>
    </source>
</evidence>
<keyword evidence="6 13" id="KW-0812">Transmembrane</keyword>
<dbReference type="InterPro" id="IPR047196">
    <property type="entry name" value="YidC_ALB_C"/>
</dbReference>
<evidence type="ECO:0000256" key="5">
    <source>
        <dbReference type="ARBA" id="ARBA00022475"/>
    </source>
</evidence>
<comment type="subunit">
    <text evidence="13">Interacts with the Sec translocase complex via SecD. Specifically interacts with transmembrane segments of nascent integral membrane proteins during membrane integration.</text>
</comment>
<evidence type="ECO:0000256" key="4">
    <source>
        <dbReference type="ARBA" id="ARBA00022448"/>
    </source>
</evidence>
<dbReference type="GO" id="GO:0005886">
    <property type="term" value="C:plasma membrane"/>
    <property type="evidence" value="ECO:0007669"/>
    <property type="project" value="UniProtKB-SubCell"/>
</dbReference>
<dbReference type="STRING" id="1121451.DESAM_23087"/>
<feature type="transmembrane region" description="Helical" evidence="13">
    <location>
        <begin position="498"/>
        <end position="520"/>
    </location>
</feature>
<dbReference type="CDD" id="cd20070">
    <property type="entry name" value="5TM_YidC_Alb3"/>
    <property type="match status" value="1"/>
</dbReference>
<dbReference type="CDD" id="cd19961">
    <property type="entry name" value="EcYidC-like_peri"/>
    <property type="match status" value="1"/>
</dbReference>
<dbReference type="InterPro" id="IPR019998">
    <property type="entry name" value="Membr_insert_YidC"/>
</dbReference>
<protein>
    <recommendedName>
        <fullName evidence="3 13">Membrane protein insertase YidC</fullName>
    </recommendedName>
    <alternativeName>
        <fullName evidence="12 13">Foldase YidC</fullName>
    </alternativeName>
    <alternativeName>
        <fullName evidence="11 13">Membrane integrase YidC</fullName>
    </alternativeName>
    <alternativeName>
        <fullName evidence="13">Membrane protein YidC</fullName>
    </alternativeName>
</protein>
<keyword evidence="17" id="KW-1185">Reference proteome</keyword>
<evidence type="ECO:0000259" key="14">
    <source>
        <dbReference type="Pfam" id="PF02096"/>
    </source>
</evidence>
<dbReference type="InterPro" id="IPR028055">
    <property type="entry name" value="YidC/Oxa/ALB_C"/>
</dbReference>